<evidence type="ECO:0000313" key="2">
    <source>
        <dbReference type="EMBL" id="BDI34431.1"/>
    </source>
</evidence>
<evidence type="ECO:0000313" key="3">
    <source>
        <dbReference type="Proteomes" id="UP000287394"/>
    </source>
</evidence>
<proteinExistence type="predicted"/>
<dbReference type="PANTHER" id="PTHR20935">
    <property type="entry name" value="PHOSPHOGLYCERATE MUTASE-RELATED"/>
    <property type="match status" value="1"/>
</dbReference>
<dbReference type="CDD" id="cd07067">
    <property type="entry name" value="HP_PGM_like"/>
    <property type="match status" value="1"/>
</dbReference>
<dbReference type="InterPro" id="IPR051021">
    <property type="entry name" value="Mito_Ser/Thr_phosphatase"/>
</dbReference>
<keyword evidence="1" id="KW-0378">Hydrolase</keyword>
<evidence type="ECO:0000256" key="1">
    <source>
        <dbReference type="ARBA" id="ARBA00022801"/>
    </source>
</evidence>
<dbReference type="InterPro" id="IPR029033">
    <property type="entry name" value="His_PPase_superfam"/>
</dbReference>
<sequence>MKTLFLLRHGKAEAHAPGGDADRDLTERGEADIRKIGRHLTALGGRPDCVVTSGARRARRTAQIAASASGYTEEIVTASSIYEATVGTLLLVVNTLPAEKSRVLMVGHNPGFEELADLLALPGGAAVHMPTATLAHLEFDVNDWLNVIPASGRLIGIYLAQNIA</sequence>
<dbReference type="PANTHER" id="PTHR20935:SF1">
    <property type="entry name" value="SLL1549 PROTEIN"/>
    <property type="match status" value="1"/>
</dbReference>
<dbReference type="Gene3D" id="3.40.50.1240">
    <property type="entry name" value="Phosphoglycerate mutase-like"/>
    <property type="match status" value="1"/>
</dbReference>
<name>A0A402CQV9_9BACT</name>
<dbReference type="OrthoDB" id="9781415at2"/>
<dbReference type="EMBL" id="AP025739">
    <property type="protein sequence ID" value="BDI34431.1"/>
    <property type="molecule type" value="Genomic_DNA"/>
</dbReference>
<dbReference type="RefSeq" id="WP_119319798.1">
    <property type="nucleotide sequence ID" value="NZ_AP025739.1"/>
</dbReference>
<dbReference type="Proteomes" id="UP000287394">
    <property type="component" value="Chromosome"/>
</dbReference>
<organism evidence="2 3">
    <name type="scientific">Capsulimonas corticalis</name>
    <dbReference type="NCBI Taxonomy" id="2219043"/>
    <lineage>
        <taxon>Bacteria</taxon>
        <taxon>Bacillati</taxon>
        <taxon>Armatimonadota</taxon>
        <taxon>Armatimonadia</taxon>
        <taxon>Capsulimonadales</taxon>
        <taxon>Capsulimonadaceae</taxon>
        <taxon>Capsulimonas</taxon>
    </lineage>
</organism>
<gene>
    <name evidence="2" type="ORF">CCAX7_64820</name>
</gene>
<reference evidence="2 3" key="1">
    <citation type="journal article" date="2019" name="Int. J. Syst. Evol. Microbiol.">
        <title>Capsulimonas corticalis gen. nov., sp. nov., an aerobic capsulated bacterium, of a novel bacterial order, Capsulimonadales ord. nov., of the class Armatimonadia of the phylum Armatimonadetes.</title>
        <authorList>
            <person name="Li J."/>
            <person name="Kudo C."/>
            <person name="Tonouchi A."/>
        </authorList>
    </citation>
    <scope>NUCLEOTIDE SEQUENCE [LARGE SCALE GENOMIC DNA]</scope>
    <source>
        <strain evidence="2 3">AX-7</strain>
    </source>
</reference>
<dbReference type="SUPFAM" id="SSF53254">
    <property type="entry name" value="Phosphoglycerate mutase-like"/>
    <property type="match status" value="1"/>
</dbReference>
<accession>A0A402CQV9</accession>
<keyword evidence="3" id="KW-1185">Reference proteome</keyword>
<dbReference type="KEGG" id="ccot:CCAX7_64820"/>
<dbReference type="Pfam" id="PF00300">
    <property type="entry name" value="His_Phos_1"/>
    <property type="match status" value="1"/>
</dbReference>
<dbReference type="GO" id="GO:0016787">
    <property type="term" value="F:hydrolase activity"/>
    <property type="evidence" value="ECO:0007669"/>
    <property type="project" value="UniProtKB-KW"/>
</dbReference>
<dbReference type="InterPro" id="IPR013078">
    <property type="entry name" value="His_Pase_superF_clade-1"/>
</dbReference>
<dbReference type="SMART" id="SM00855">
    <property type="entry name" value="PGAM"/>
    <property type="match status" value="1"/>
</dbReference>
<protein>
    <submittedName>
        <fullName evidence="2">Phosphohistidine phosphatase</fullName>
    </submittedName>
</protein>
<dbReference type="AlphaFoldDB" id="A0A402CQV9"/>